<dbReference type="EMBL" id="FOGT01000016">
    <property type="protein sequence ID" value="SES32711.1"/>
    <property type="molecule type" value="Genomic_DNA"/>
</dbReference>
<evidence type="ECO:0000313" key="2">
    <source>
        <dbReference type="Proteomes" id="UP000198571"/>
    </source>
</evidence>
<sequence>MGECNMDHSKEDVLKKFESQREDLPENLSSQWVSFLENDLTQSDLNTAFHLLKKYDLASEDERREREKKMKELFHYY</sequence>
<evidence type="ECO:0008006" key="3">
    <source>
        <dbReference type="Google" id="ProtNLM"/>
    </source>
</evidence>
<reference evidence="2" key="1">
    <citation type="submission" date="2016-10" db="EMBL/GenBank/DDBJ databases">
        <authorList>
            <person name="Varghese N."/>
            <person name="Submissions S."/>
        </authorList>
    </citation>
    <scope>NUCLEOTIDE SEQUENCE [LARGE SCALE GENOMIC DNA]</scope>
    <source>
        <strain evidence="2">S9</strain>
    </source>
</reference>
<dbReference type="RefSeq" id="WP_093054676.1">
    <property type="nucleotide sequence ID" value="NZ_FOGT01000016.1"/>
</dbReference>
<dbReference type="OrthoDB" id="2353604at2"/>
<evidence type="ECO:0000313" key="1">
    <source>
        <dbReference type="EMBL" id="SES32711.1"/>
    </source>
</evidence>
<proteinExistence type="predicted"/>
<gene>
    <name evidence="1" type="ORF">SAMN05518684_116107</name>
</gene>
<accession>A0A1H9WFY5</accession>
<organism evidence="1 2">
    <name type="scientific">Salipaludibacillus aurantiacus</name>
    <dbReference type="NCBI Taxonomy" id="1601833"/>
    <lineage>
        <taxon>Bacteria</taxon>
        <taxon>Bacillati</taxon>
        <taxon>Bacillota</taxon>
        <taxon>Bacilli</taxon>
        <taxon>Bacillales</taxon>
        <taxon>Bacillaceae</taxon>
    </lineage>
</organism>
<protein>
    <recommendedName>
        <fullName evidence="3">Group-specific protein</fullName>
    </recommendedName>
</protein>
<dbReference type="AlphaFoldDB" id="A0A1H9WFY5"/>
<name>A0A1H9WFY5_9BACI</name>
<keyword evidence="2" id="KW-1185">Reference proteome</keyword>
<dbReference type="Proteomes" id="UP000198571">
    <property type="component" value="Unassembled WGS sequence"/>
</dbReference>